<dbReference type="RefSeq" id="WP_343165117.1">
    <property type="nucleotide sequence ID" value="NZ_JBHRSV010000026.1"/>
</dbReference>
<keyword evidence="3" id="KW-1185">Reference proteome</keyword>
<comment type="caution">
    <text evidence="2">The sequence shown here is derived from an EMBL/GenBank/DDBJ whole genome shotgun (WGS) entry which is preliminary data.</text>
</comment>
<evidence type="ECO:0000313" key="3">
    <source>
        <dbReference type="Proteomes" id="UP001595379"/>
    </source>
</evidence>
<dbReference type="Pfam" id="PF02635">
    <property type="entry name" value="DsrE"/>
    <property type="match status" value="1"/>
</dbReference>
<dbReference type="EMBL" id="JBHRSV010000026">
    <property type="protein sequence ID" value="MFC2926789.1"/>
    <property type="molecule type" value="Genomic_DNA"/>
</dbReference>
<dbReference type="SUPFAM" id="SSF75169">
    <property type="entry name" value="DsrEFH-like"/>
    <property type="match status" value="1"/>
</dbReference>
<proteinExistence type="predicted"/>
<name>A0ABV6ZZD2_9PROT</name>
<gene>
    <name evidence="2" type="ORF">ACFOOR_11790</name>
</gene>
<dbReference type="InterPro" id="IPR003787">
    <property type="entry name" value="Sulphur_relay_DsrE/F-like"/>
</dbReference>
<dbReference type="PANTHER" id="PTHR37691">
    <property type="entry name" value="BLR3518 PROTEIN"/>
    <property type="match status" value="1"/>
</dbReference>
<organism evidence="2 3">
    <name type="scientific">Hyphobacterium vulgare</name>
    <dbReference type="NCBI Taxonomy" id="1736751"/>
    <lineage>
        <taxon>Bacteria</taxon>
        <taxon>Pseudomonadati</taxon>
        <taxon>Pseudomonadota</taxon>
        <taxon>Alphaproteobacteria</taxon>
        <taxon>Maricaulales</taxon>
        <taxon>Maricaulaceae</taxon>
        <taxon>Hyphobacterium</taxon>
    </lineage>
</organism>
<dbReference type="Gene3D" id="3.40.1260.10">
    <property type="entry name" value="DsrEFH-like"/>
    <property type="match status" value="1"/>
</dbReference>
<feature type="chain" id="PRO_5046084178" evidence="1">
    <location>
        <begin position="20"/>
        <end position="180"/>
    </location>
</feature>
<evidence type="ECO:0000313" key="2">
    <source>
        <dbReference type="EMBL" id="MFC2926789.1"/>
    </source>
</evidence>
<dbReference type="PANTHER" id="PTHR37691:SF1">
    <property type="entry name" value="BLR3518 PROTEIN"/>
    <property type="match status" value="1"/>
</dbReference>
<reference evidence="3" key="1">
    <citation type="journal article" date="2019" name="Int. J. Syst. Evol. Microbiol.">
        <title>The Global Catalogue of Microorganisms (GCM) 10K type strain sequencing project: providing services to taxonomists for standard genome sequencing and annotation.</title>
        <authorList>
            <consortium name="The Broad Institute Genomics Platform"/>
            <consortium name="The Broad Institute Genome Sequencing Center for Infectious Disease"/>
            <person name="Wu L."/>
            <person name="Ma J."/>
        </authorList>
    </citation>
    <scope>NUCLEOTIDE SEQUENCE [LARGE SCALE GENOMIC DNA]</scope>
    <source>
        <strain evidence="3">KCTC 52487</strain>
    </source>
</reference>
<evidence type="ECO:0000256" key="1">
    <source>
        <dbReference type="SAM" id="SignalP"/>
    </source>
</evidence>
<feature type="signal peptide" evidence="1">
    <location>
        <begin position="1"/>
        <end position="19"/>
    </location>
</feature>
<dbReference type="InterPro" id="IPR027396">
    <property type="entry name" value="DsrEFH-like"/>
</dbReference>
<protein>
    <submittedName>
        <fullName evidence="2">DsrE family protein</fullName>
    </submittedName>
</protein>
<keyword evidence="1" id="KW-0732">Signal</keyword>
<accession>A0ABV6ZZD2</accession>
<sequence>MIRMFAVLAALGLTGAAHAGPDDFSYGPVFETYGRVAEVPDAEALPADTVLRVAFDIAEGAEPGEVSRRIDSAARFINMHARAGLEPMNVEVAIVLHGRAAWDVTTTDWYAAHQDGAQNANAELVAQLIDLGGVQFFVCGQTAAYYDITGEDLLPGVRMSLSAMTAHALLQQDGYTLNPF</sequence>
<dbReference type="Proteomes" id="UP001595379">
    <property type="component" value="Unassembled WGS sequence"/>
</dbReference>